<evidence type="ECO:0000313" key="2">
    <source>
        <dbReference type="Proteomes" id="UP001152799"/>
    </source>
</evidence>
<name>A0A9N9MUW9_9CUCU</name>
<proteinExistence type="predicted"/>
<organism evidence="1 2">
    <name type="scientific">Ceutorhynchus assimilis</name>
    <name type="common">cabbage seed weevil</name>
    <dbReference type="NCBI Taxonomy" id="467358"/>
    <lineage>
        <taxon>Eukaryota</taxon>
        <taxon>Metazoa</taxon>
        <taxon>Ecdysozoa</taxon>
        <taxon>Arthropoda</taxon>
        <taxon>Hexapoda</taxon>
        <taxon>Insecta</taxon>
        <taxon>Pterygota</taxon>
        <taxon>Neoptera</taxon>
        <taxon>Endopterygota</taxon>
        <taxon>Coleoptera</taxon>
        <taxon>Polyphaga</taxon>
        <taxon>Cucujiformia</taxon>
        <taxon>Curculionidae</taxon>
        <taxon>Ceutorhynchinae</taxon>
        <taxon>Ceutorhynchus</taxon>
    </lineage>
</organism>
<gene>
    <name evidence="1" type="ORF">CEUTPL_LOCUS11869</name>
</gene>
<sequence length="262" mass="29978">MKILQEDTRQLYVPTSIRRIVIDAKRHTVYAERNSIMPVTLSKETGIIRSGYIKISGLHARWIARRKDLGIPVVEKHVFVPNQTSLTTKNAIRVNMQILLENLMSYKIKVAELIDDATRPESEPLGEIISDVLGDQPLIQPDIRVLSSLNLENVEDNSITTETKCNLVVGSNMLQRSQILHLAFGSTKEDGFFLSREHLDFKLDRKKDLNIISIFTNEKEKLIFFKKTKTICNNYSVVSKISKNPFLNNFFFCKIIVGHLYG</sequence>
<dbReference type="Gene3D" id="3.10.129.110">
    <property type="entry name" value="Polyketide synthase dehydratase"/>
    <property type="match status" value="1"/>
</dbReference>
<reference evidence="1" key="1">
    <citation type="submission" date="2022-01" db="EMBL/GenBank/DDBJ databases">
        <authorList>
            <person name="King R."/>
        </authorList>
    </citation>
    <scope>NUCLEOTIDE SEQUENCE</scope>
</reference>
<dbReference type="OrthoDB" id="6776574at2759"/>
<dbReference type="InterPro" id="IPR042104">
    <property type="entry name" value="PKS_dehydratase_sf"/>
</dbReference>
<accession>A0A9N9MUW9</accession>
<dbReference type="EMBL" id="OU892283">
    <property type="protein sequence ID" value="CAG9771437.1"/>
    <property type="molecule type" value="Genomic_DNA"/>
</dbReference>
<dbReference type="AlphaFoldDB" id="A0A9N9MUW9"/>
<keyword evidence="2" id="KW-1185">Reference proteome</keyword>
<protein>
    <submittedName>
        <fullName evidence="1">Uncharacterized protein</fullName>
    </submittedName>
</protein>
<evidence type="ECO:0000313" key="1">
    <source>
        <dbReference type="EMBL" id="CAG9771437.1"/>
    </source>
</evidence>
<dbReference type="Proteomes" id="UP001152799">
    <property type="component" value="Chromosome 7"/>
</dbReference>